<sequence>MEKITDVVSKINISESQKKNGIQVSSTKKLLFLYVNLAKRYMQQHNEVELSALGMEFNEEDDKGKGKVQKPINKCRYLSIKNFNAISTVVSVAELLKSNDFAVEKKVTTSTMEIQDDSRGRPIQKAKVAMGPSSTITNKDNLRVGQATEQRKDVRGRGIRQQEGKRMNKRTCEYLTVVDMSISKSHKARTGSEAASITKLISSSKNTPPQCEPHT</sequence>
<dbReference type="SUPFAM" id="SSF82704">
    <property type="entry name" value="AlbA-like"/>
    <property type="match status" value="2"/>
</dbReference>
<evidence type="ECO:0000256" key="1">
    <source>
        <dbReference type="SAM" id="MobiDB-lite"/>
    </source>
</evidence>
<dbReference type="InterPro" id="IPR014560">
    <property type="entry name" value="UCP030333_Alba"/>
</dbReference>
<proteinExistence type="predicted"/>
<dbReference type="PANTHER" id="PTHR31947:SF36">
    <property type="entry name" value="DNA_RNA-BINDING PROTEIN ALBA-LIKE DOMAIN-CONTAINING PROTEIN"/>
    <property type="match status" value="1"/>
</dbReference>
<dbReference type="Proteomes" id="UP000231279">
    <property type="component" value="Unassembled WGS sequence"/>
</dbReference>
<dbReference type="PANTHER" id="PTHR31947">
    <property type="entry name" value="DNA/RNA-BINDING PROTEIN ALBA 3"/>
    <property type="match status" value="1"/>
</dbReference>
<dbReference type="EMBL" id="NKXS01003315">
    <property type="protein sequence ID" value="PIN10139.1"/>
    <property type="molecule type" value="Genomic_DNA"/>
</dbReference>
<dbReference type="Gene3D" id="3.30.110.20">
    <property type="entry name" value="Alba-like domain"/>
    <property type="match status" value="2"/>
</dbReference>
<dbReference type="InterPro" id="IPR036882">
    <property type="entry name" value="Alba-like_dom_sf"/>
</dbReference>
<feature type="compositionally biased region" description="Polar residues" evidence="1">
    <location>
        <begin position="193"/>
        <end position="209"/>
    </location>
</feature>
<dbReference type="GO" id="GO:0005634">
    <property type="term" value="C:nucleus"/>
    <property type="evidence" value="ECO:0007669"/>
    <property type="project" value="TreeGrafter"/>
</dbReference>
<dbReference type="AlphaFoldDB" id="A0A2G9GXX5"/>
<reference evidence="3" key="1">
    <citation type="journal article" date="2018" name="Gigascience">
        <title>Genome assembly of the Pink Ipe (Handroanthus impetiginosus, Bignoniaceae), a highly valued, ecologically keystone Neotropical timber forest tree.</title>
        <authorList>
            <person name="Silva-Junior O.B."/>
            <person name="Grattapaglia D."/>
            <person name="Novaes E."/>
            <person name="Collevatti R.G."/>
        </authorList>
    </citation>
    <scope>NUCLEOTIDE SEQUENCE [LARGE SCALE GENOMIC DNA]</scope>
    <source>
        <strain evidence="3">cv. UFG-1</strain>
    </source>
</reference>
<protein>
    <submittedName>
        <fullName evidence="2">Uncharacterized protein</fullName>
    </submittedName>
</protein>
<organism evidence="2 3">
    <name type="scientific">Handroanthus impetiginosus</name>
    <dbReference type="NCBI Taxonomy" id="429701"/>
    <lineage>
        <taxon>Eukaryota</taxon>
        <taxon>Viridiplantae</taxon>
        <taxon>Streptophyta</taxon>
        <taxon>Embryophyta</taxon>
        <taxon>Tracheophyta</taxon>
        <taxon>Spermatophyta</taxon>
        <taxon>Magnoliopsida</taxon>
        <taxon>eudicotyledons</taxon>
        <taxon>Gunneridae</taxon>
        <taxon>Pentapetalae</taxon>
        <taxon>asterids</taxon>
        <taxon>lamiids</taxon>
        <taxon>Lamiales</taxon>
        <taxon>Bignoniaceae</taxon>
        <taxon>Crescentiina</taxon>
        <taxon>Tabebuia alliance</taxon>
        <taxon>Handroanthus</taxon>
    </lineage>
</organism>
<keyword evidence="3" id="KW-1185">Reference proteome</keyword>
<evidence type="ECO:0000313" key="2">
    <source>
        <dbReference type="EMBL" id="PIN10139.1"/>
    </source>
</evidence>
<feature type="region of interest" description="Disordered" evidence="1">
    <location>
        <begin position="184"/>
        <end position="215"/>
    </location>
</feature>
<name>A0A2G9GXX5_9LAMI</name>
<evidence type="ECO:0000313" key="3">
    <source>
        <dbReference type="Proteomes" id="UP000231279"/>
    </source>
</evidence>
<accession>A0A2G9GXX5</accession>
<dbReference type="OrthoDB" id="1699369at2759"/>
<dbReference type="GO" id="GO:0003723">
    <property type="term" value="F:RNA binding"/>
    <property type="evidence" value="ECO:0007669"/>
    <property type="project" value="TreeGrafter"/>
</dbReference>
<gene>
    <name evidence="2" type="ORF">CDL12_17282</name>
</gene>
<dbReference type="STRING" id="429701.A0A2G9GXX5"/>
<comment type="caution">
    <text evidence="2">The sequence shown here is derived from an EMBL/GenBank/DDBJ whole genome shotgun (WGS) entry which is preliminary data.</text>
</comment>